<dbReference type="InterPro" id="IPR011990">
    <property type="entry name" value="TPR-like_helical_dom_sf"/>
</dbReference>
<feature type="signal peptide" evidence="6">
    <location>
        <begin position="1"/>
        <end position="22"/>
    </location>
</feature>
<dbReference type="Pfam" id="PF14322">
    <property type="entry name" value="SusD-like_3"/>
    <property type="match status" value="1"/>
</dbReference>
<protein>
    <submittedName>
        <fullName evidence="9">RagB/SusD family nutrient uptake outer membrane protein</fullName>
    </submittedName>
</protein>
<keyword evidence="5" id="KW-0998">Cell outer membrane</keyword>
<evidence type="ECO:0000256" key="4">
    <source>
        <dbReference type="ARBA" id="ARBA00023136"/>
    </source>
</evidence>
<name>A0AAJ6BEJ6_9BACT</name>
<evidence type="ECO:0000256" key="2">
    <source>
        <dbReference type="ARBA" id="ARBA00006275"/>
    </source>
</evidence>
<feature type="domain" description="RagB/SusD" evidence="7">
    <location>
        <begin position="334"/>
        <end position="494"/>
    </location>
</feature>
<organism evidence="9 10">
    <name type="scientific">Candidatus Pseudobacter hemicellulosilyticus</name>
    <dbReference type="NCBI Taxonomy" id="3121375"/>
    <lineage>
        <taxon>Bacteria</taxon>
        <taxon>Pseudomonadati</taxon>
        <taxon>Bacteroidota</taxon>
        <taxon>Chitinophagia</taxon>
        <taxon>Chitinophagales</taxon>
        <taxon>Chitinophagaceae</taxon>
        <taxon>Pseudobacter</taxon>
    </lineage>
</organism>
<feature type="domain" description="SusD-like N-terminal" evidence="8">
    <location>
        <begin position="31"/>
        <end position="222"/>
    </location>
</feature>
<sequence>MKALIYISACSLLLLGSCNKFLDEDSSGFISPDNYYKTEAQVQAAVNGAYTGLDDIFITNLGVATSPAFVTEYLTGYSTRLRPAGFEENQFLRLDYIDPANGLLEYWWKALYYPVENCNSVIDNLSRSNILTEAAKKKYMGEVYFLRAWYYFMGVQLFGDIPLKITPTTDLSNTRIPKASQEKVYEQIVADLALAEQSGLPWTDASGHISLGAVKSLLAKVYISMAGYPLQKGQRYYQLAYEKAREVIDSRSFALFASYADLRKQSLQNTGEHIFMLQRDAITAGNILHFFLMPFPDLPITIQPAYGGALAPHPDFYNAYAPDDQRRQEQVFFISRYPEYKNAGNTITLPDPMLFKYWDTQAEVSGKSGLNFSWIRYADILLLCAEARARMDGGTTTDATALEAYQQVRQRAFPGSTAPAQLSVNTVLKERFLELCFEWQTWFDMIRTRKALNTGTGGIVDLIGFQAPNHVKAFTEKDLQLPIPLSEVQKNPLLK</sequence>
<dbReference type="GO" id="GO:0009279">
    <property type="term" value="C:cell outer membrane"/>
    <property type="evidence" value="ECO:0007669"/>
    <property type="project" value="UniProtKB-SubCell"/>
</dbReference>
<evidence type="ECO:0000256" key="1">
    <source>
        <dbReference type="ARBA" id="ARBA00004442"/>
    </source>
</evidence>
<dbReference type="Pfam" id="PF07980">
    <property type="entry name" value="SusD_RagB"/>
    <property type="match status" value="1"/>
</dbReference>
<dbReference type="InterPro" id="IPR012944">
    <property type="entry name" value="SusD_RagB_dom"/>
</dbReference>
<evidence type="ECO:0000313" key="10">
    <source>
        <dbReference type="Proteomes" id="UP001220610"/>
    </source>
</evidence>
<dbReference type="PROSITE" id="PS51257">
    <property type="entry name" value="PROKAR_LIPOPROTEIN"/>
    <property type="match status" value="1"/>
</dbReference>
<dbReference type="InterPro" id="IPR033985">
    <property type="entry name" value="SusD-like_N"/>
</dbReference>
<evidence type="ECO:0000313" key="9">
    <source>
        <dbReference type="EMBL" id="WEK34098.1"/>
    </source>
</evidence>
<keyword evidence="4" id="KW-0472">Membrane</keyword>
<dbReference type="Gene3D" id="1.25.40.390">
    <property type="match status" value="1"/>
</dbReference>
<evidence type="ECO:0000256" key="5">
    <source>
        <dbReference type="ARBA" id="ARBA00023237"/>
    </source>
</evidence>
<reference evidence="9" key="1">
    <citation type="submission" date="2023-03" db="EMBL/GenBank/DDBJ databases">
        <title>Andean soil-derived lignocellulolytic bacterial consortium as a source of novel taxa and putative plastic-active enzymes.</title>
        <authorList>
            <person name="Diaz-Garcia L."/>
            <person name="Chuvochina M."/>
            <person name="Feuerriegel G."/>
            <person name="Bunk B."/>
            <person name="Sproer C."/>
            <person name="Streit W.R."/>
            <person name="Rodriguez L.M."/>
            <person name="Overmann J."/>
            <person name="Jimenez D.J."/>
        </authorList>
    </citation>
    <scope>NUCLEOTIDE SEQUENCE</scope>
    <source>
        <strain evidence="9">MAG 7</strain>
    </source>
</reference>
<dbReference type="CDD" id="cd08977">
    <property type="entry name" value="SusD"/>
    <property type="match status" value="1"/>
</dbReference>
<accession>A0AAJ6BEJ6</accession>
<keyword evidence="3 6" id="KW-0732">Signal</keyword>
<dbReference type="EMBL" id="CP119311">
    <property type="protein sequence ID" value="WEK34098.1"/>
    <property type="molecule type" value="Genomic_DNA"/>
</dbReference>
<dbReference type="SUPFAM" id="SSF48452">
    <property type="entry name" value="TPR-like"/>
    <property type="match status" value="1"/>
</dbReference>
<comment type="similarity">
    <text evidence="2">Belongs to the SusD family.</text>
</comment>
<evidence type="ECO:0000259" key="8">
    <source>
        <dbReference type="Pfam" id="PF14322"/>
    </source>
</evidence>
<evidence type="ECO:0000259" key="7">
    <source>
        <dbReference type="Pfam" id="PF07980"/>
    </source>
</evidence>
<feature type="chain" id="PRO_5042567126" evidence="6">
    <location>
        <begin position="23"/>
        <end position="495"/>
    </location>
</feature>
<gene>
    <name evidence="9" type="ORF">P0Y53_16545</name>
</gene>
<evidence type="ECO:0000256" key="3">
    <source>
        <dbReference type="ARBA" id="ARBA00022729"/>
    </source>
</evidence>
<dbReference type="Proteomes" id="UP001220610">
    <property type="component" value="Chromosome"/>
</dbReference>
<dbReference type="AlphaFoldDB" id="A0AAJ6BEJ6"/>
<comment type="subcellular location">
    <subcellularLocation>
        <location evidence="1">Cell outer membrane</location>
    </subcellularLocation>
</comment>
<evidence type="ECO:0000256" key="6">
    <source>
        <dbReference type="SAM" id="SignalP"/>
    </source>
</evidence>
<proteinExistence type="inferred from homology"/>